<protein>
    <recommendedName>
        <fullName evidence="7">UPF0056 membrane protein</fullName>
    </recommendedName>
</protein>
<dbReference type="InterPro" id="IPR002771">
    <property type="entry name" value="Multi_antbiot-R_MarC"/>
</dbReference>
<accession>A0A4Q0SIV9</accession>
<evidence type="ECO:0000256" key="4">
    <source>
        <dbReference type="ARBA" id="ARBA00022692"/>
    </source>
</evidence>
<evidence type="ECO:0000256" key="3">
    <source>
        <dbReference type="ARBA" id="ARBA00022475"/>
    </source>
</evidence>
<keyword evidence="4 7" id="KW-0812">Transmembrane</keyword>
<evidence type="ECO:0000256" key="7">
    <source>
        <dbReference type="RuleBase" id="RU362048"/>
    </source>
</evidence>
<keyword evidence="5 7" id="KW-1133">Transmembrane helix</keyword>
<feature type="transmembrane region" description="Helical" evidence="7">
    <location>
        <begin position="20"/>
        <end position="37"/>
    </location>
</feature>
<name>A0A4Q0SIV9_9BRAD</name>
<reference evidence="8 9" key="1">
    <citation type="submission" date="2015-04" db="EMBL/GenBank/DDBJ databases">
        <title>Comparative genomics of rhizobia nodulating Arachis hypogaea in China.</title>
        <authorList>
            <person name="Li Y."/>
        </authorList>
    </citation>
    <scope>NUCLEOTIDE SEQUENCE [LARGE SCALE GENOMIC DNA]</scope>
    <source>
        <strain evidence="8 9">CCBAU 51787</strain>
    </source>
</reference>
<evidence type="ECO:0000256" key="6">
    <source>
        <dbReference type="ARBA" id="ARBA00023136"/>
    </source>
</evidence>
<comment type="caution">
    <text evidence="7">Lacks conserved residue(s) required for the propagation of feature annotation.</text>
</comment>
<sequence length="87" mass="9500">MAVAIERFLGRTGINVMTRVMALIVAAIGVNFIMTGIKSELPGLASQQSRVSNEPVSTRNLTMTVRNWPADSAHALIFLCKINTLDR</sequence>
<proteinExistence type="inferred from homology"/>
<dbReference type="EMBL" id="LBJM01000047">
    <property type="protein sequence ID" value="RXH39565.1"/>
    <property type="molecule type" value="Genomic_DNA"/>
</dbReference>
<dbReference type="RefSeq" id="WP_245508599.1">
    <property type="nucleotide sequence ID" value="NZ_LBJM01000047.1"/>
</dbReference>
<keyword evidence="6 7" id="KW-0472">Membrane</keyword>
<evidence type="ECO:0000313" key="8">
    <source>
        <dbReference type="EMBL" id="RXH39565.1"/>
    </source>
</evidence>
<evidence type="ECO:0000313" key="9">
    <source>
        <dbReference type="Proteomes" id="UP000290565"/>
    </source>
</evidence>
<dbReference type="GO" id="GO:0005886">
    <property type="term" value="C:plasma membrane"/>
    <property type="evidence" value="ECO:0007669"/>
    <property type="project" value="UniProtKB-SubCell"/>
</dbReference>
<evidence type="ECO:0000256" key="2">
    <source>
        <dbReference type="ARBA" id="ARBA00009784"/>
    </source>
</evidence>
<gene>
    <name evidence="8" type="ORF">XH94_16785</name>
</gene>
<evidence type="ECO:0000256" key="1">
    <source>
        <dbReference type="ARBA" id="ARBA00004651"/>
    </source>
</evidence>
<comment type="similarity">
    <text evidence="2 7">Belongs to the UPF0056 (MarC) family.</text>
</comment>
<evidence type="ECO:0000256" key="5">
    <source>
        <dbReference type="ARBA" id="ARBA00022989"/>
    </source>
</evidence>
<dbReference type="AlphaFoldDB" id="A0A4Q0SIV9"/>
<dbReference type="Pfam" id="PF01914">
    <property type="entry name" value="MarC"/>
    <property type="match status" value="1"/>
</dbReference>
<keyword evidence="3" id="KW-1003">Cell membrane</keyword>
<comment type="caution">
    <text evidence="8">The sequence shown here is derived from an EMBL/GenBank/DDBJ whole genome shotgun (WGS) entry which is preliminary data.</text>
</comment>
<dbReference type="Proteomes" id="UP000290565">
    <property type="component" value="Unassembled WGS sequence"/>
</dbReference>
<comment type="subcellular location">
    <subcellularLocation>
        <location evidence="1 7">Cell membrane</location>
        <topology evidence="1 7">Multi-pass membrane protein</topology>
    </subcellularLocation>
</comment>
<organism evidence="8 9">
    <name type="scientific">Bradyrhizobium zhanjiangense</name>
    <dbReference type="NCBI Taxonomy" id="1325107"/>
    <lineage>
        <taxon>Bacteria</taxon>
        <taxon>Pseudomonadati</taxon>
        <taxon>Pseudomonadota</taxon>
        <taxon>Alphaproteobacteria</taxon>
        <taxon>Hyphomicrobiales</taxon>
        <taxon>Nitrobacteraceae</taxon>
        <taxon>Bradyrhizobium</taxon>
    </lineage>
</organism>